<evidence type="ECO:0000256" key="1">
    <source>
        <dbReference type="SAM" id="MobiDB-lite"/>
    </source>
</evidence>
<organism evidence="2 3">
    <name type="scientific">Merismopedia glauca CCAP 1448/3</name>
    <dbReference type="NCBI Taxonomy" id="1296344"/>
    <lineage>
        <taxon>Bacteria</taxon>
        <taxon>Bacillati</taxon>
        <taxon>Cyanobacteriota</taxon>
        <taxon>Cyanophyceae</taxon>
        <taxon>Synechococcales</taxon>
        <taxon>Merismopediaceae</taxon>
        <taxon>Merismopedia</taxon>
    </lineage>
</organism>
<evidence type="ECO:0000313" key="3">
    <source>
        <dbReference type="Proteomes" id="UP000238762"/>
    </source>
</evidence>
<feature type="region of interest" description="Disordered" evidence="1">
    <location>
        <begin position="41"/>
        <end position="61"/>
    </location>
</feature>
<feature type="compositionally biased region" description="Basic and acidic residues" evidence="1">
    <location>
        <begin position="46"/>
        <end position="60"/>
    </location>
</feature>
<keyword evidence="3" id="KW-1185">Reference proteome</keyword>
<sequence>MALPQNPSPENPDLDFDTAISEVEQQLAALKARYTQVEADTQQKQQLEDRSQEIKQDLQKHKSPQLQAELKHIKEQLEAIELNLESQLFSWSGIKQPFWQAVRFLGLGIVMGWFLKSWSS</sequence>
<evidence type="ECO:0000313" key="2">
    <source>
        <dbReference type="EMBL" id="PSB02265.1"/>
    </source>
</evidence>
<reference evidence="2 3" key="1">
    <citation type="submission" date="2018-02" db="EMBL/GenBank/DDBJ databases">
        <authorList>
            <person name="Cohen D.B."/>
            <person name="Kent A.D."/>
        </authorList>
    </citation>
    <scope>NUCLEOTIDE SEQUENCE [LARGE SCALE GENOMIC DNA]</scope>
    <source>
        <strain evidence="2 3">CCAP 1448/3</strain>
    </source>
</reference>
<name>A0A2T1C1V4_9CYAN</name>
<proteinExistence type="predicted"/>
<gene>
    <name evidence="2" type="ORF">C7B64_14135</name>
</gene>
<comment type="caution">
    <text evidence="2">The sequence shown here is derived from an EMBL/GenBank/DDBJ whole genome shotgun (WGS) entry which is preliminary data.</text>
</comment>
<dbReference type="AlphaFoldDB" id="A0A2T1C1V4"/>
<dbReference type="EMBL" id="PVWJ01000067">
    <property type="protein sequence ID" value="PSB02265.1"/>
    <property type="molecule type" value="Genomic_DNA"/>
</dbReference>
<dbReference type="RefSeq" id="WP_106289305.1">
    <property type="nucleotide sequence ID" value="NZ_CAWNTC010000082.1"/>
</dbReference>
<dbReference type="Proteomes" id="UP000238762">
    <property type="component" value="Unassembled WGS sequence"/>
</dbReference>
<accession>A0A2T1C1V4</accession>
<reference evidence="2 3" key="2">
    <citation type="submission" date="2018-03" db="EMBL/GenBank/DDBJ databases">
        <title>The ancient ancestry and fast evolution of plastids.</title>
        <authorList>
            <person name="Moore K.R."/>
            <person name="Magnabosco C."/>
            <person name="Momper L."/>
            <person name="Gold D.A."/>
            <person name="Bosak T."/>
            <person name="Fournier G.P."/>
        </authorList>
    </citation>
    <scope>NUCLEOTIDE SEQUENCE [LARGE SCALE GENOMIC DNA]</scope>
    <source>
        <strain evidence="2 3">CCAP 1448/3</strain>
    </source>
</reference>
<protein>
    <submittedName>
        <fullName evidence="2">DUF2203 domain-containing protein</fullName>
    </submittedName>
</protein>
<dbReference type="OrthoDB" id="565202at2"/>